<dbReference type="NCBIfam" id="NF003657">
    <property type="entry name" value="PRK05289.1"/>
    <property type="match status" value="1"/>
</dbReference>
<dbReference type="InterPro" id="IPR001451">
    <property type="entry name" value="Hexapep"/>
</dbReference>
<keyword evidence="2" id="KW-0441">Lipid A biosynthesis</keyword>
<reference evidence="8" key="1">
    <citation type="journal article" date="2019" name="Int. J. Syst. Evol. Microbiol.">
        <title>The Global Catalogue of Microorganisms (GCM) 10K type strain sequencing project: providing services to taxonomists for standard genome sequencing and annotation.</title>
        <authorList>
            <consortium name="The Broad Institute Genomics Platform"/>
            <consortium name="The Broad Institute Genome Sequencing Center for Infectious Disease"/>
            <person name="Wu L."/>
            <person name="Ma J."/>
        </authorList>
    </citation>
    <scope>NUCLEOTIDE SEQUENCE [LARGE SCALE GENOMIC DNA]</scope>
    <source>
        <strain evidence="8">JCM 17337</strain>
    </source>
</reference>
<keyword evidence="1" id="KW-0444">Lipid biosynthesis</keyword>
<dbReference type="Gene3D" id="1.20.1180.10">
    <property type="entry name" value="Udp N-acetylglucosamine O-acyltransferase, C-terminal domain"/>
    <property type="match status" value="1"/>
</dbReference>
<dbReference type="InterPro" id="IPR011004">
    <property type="entry name" value="Trimer_LpxA-like_sf"/>
</dbReference>
<keyword evidence="4" id="KW-0443">Lipid metabolism</keyword>
<dbReference type="EMBL" id="BAABDU010000007">
    <property type="protein sequence ID" value="GAA3778668.1"/>
    <property type="molecule type" value="Genomic_DNA"/>
</dbReference>
<dbReference type="InterPro" id="IPR010137">
    <property type="entry name" value="Lipid_A_LpxA"/>
</dbReference>
<feature type="domain" description="UDP N-acetylglucosamine O-acyltransferase C-terminal" evidence="6">
    <location>
        <begin position="171"/>
        <end position="251"/>
    </location>
</feature>
<dbReference type="PANTHER" id="PTHR43480:SF1">
    <property type="entry name" value="ACYL-[ACYL-CARRIER-PROTEIN]--UDP-N-ACETYLGLUCOSAMINE O-ACYLTRANSFERASE, MITOCHONDRIAL-RELATED"/>
    <property type="match status" value="1"/>
</dbReference>
<evidence type="ECO:0000313" key="7">
    <source>
        <dbReference type="EMBL" id="GAA3778668.1"/>
    </source>
</evidence>
<dbReference type="NCBIfam" id="TIGR01852">
    <property type="entry name" value="lipid_A_lpxA"/>
    <property type="match status" value="1"/>
</dbReference>
<sequence>MRNYIIKKGAIIGENVHIGNFTTIESDVTIGANTWIGNNVTILNGTRIGQNCKIHSNSVLGGIPQDLKYDNEYTILEIGNNTIIREFVTINKGTKSKYKTLIGNNNLIMSNAHIGHDCIIGNNSIIGFSVGIAGEVIIGDWVNISGLTAIHQFSLIGDHTMISGLSRVVKDIPPYITAGREPLSYAGINTVGLKRRGFQSDKIDELKMIYGMLFQQKKNIKIALNLIETQFEQTFERDEILKFVRDSKRGILKGFGSESENEV</sequence>
<accession>A0ABP7H0J4</accession>
<dbReference type="InterPro" id="IPR029098">
    <property type="entry name" value="Acetyltransf_C"/>
</dbReference>
<proteinExistence type="predicted"/>
<evidence type="ECO:0000256" key="2">
    <source>
        <dbReference type="ARBA" id="ARBA00022556"/>
    </source>
</evidence>
<evidence type="ECO:0000256" key="4">
    <source>
        <dbReference type="ARBA" id="ARBA00023098"/>
    </source>
</evidence>
<organism evidence="7 8">
    <name type="scientific">Flavobacterium ginsengiterrae</name>
    <dbReference type="NCBI Taxonomy" id="871695"/>
    <lineage>
        <taxon>Bacteria</taxon>
        <taxon>Pseudomonadati</taxon>
        <taxon>Bacteroidota</taxon>
        <taxon>Flavobacteriia</taxon>
        <taxon>Flavobacteriales</taxon>
        <taxon>Flavobacteriaceae</taxon>
        <taxon>Flavobacterium</taxon>
    </lineage>
</organism>
<dbReference type="PIRSF" id="PIRSF000456">
    <property type="entry name" value="UDP-GlcNAc_acltr"/>
    <property type="match status" value="1"/>
</dbReference>
<protein>
    <submittedName>
        <fullName evidence="7">Acyl-ACP--UDP-N-acetylglucosamine O-acyltransferase</fullName>
    </submittedName>
</protein>
<evidence type="ECO:0000256" key="3">
    <source>
        <dbReference type="ARBA" id="ARBA00022679"/>
    </source>
</evidence>
<gene>
    <name evidence="7" type="primary">lpxA_2</name>
    <name evidence="7" type="ORF">GCM10022423_38120</name>
</gene>
<dbReference type="RefSeq" id="WP_345146277.1">
    <property type="nucleotide sequence ID" value="NZ_BAABDU010000007.1"/>
</dbReference>
<evidence type="ECO:0000256" key="5">
    <source>
        <dbReference type="ARBA" id="ARBA00023315"/>
    </source>
</evidence>
<name>A0ABP7H0J4_9FLAO</name>
<dbReference type="SUPFAM" id="SSF51161">
    <property type="entry name" value="Trimeric LpxA-like enzymes"/>
    <property type="match status" value="1"/>
</dbReference>
<evidence type="ECO:0000256" key="1">
    <source>
        <dbReference type="ARBA" id="ARBA00022516"/>
    </source>
</evidence>
<evidence type="ECO:0000313" key="8">
    <source>
        <dbReference type="Proteomes" id="UP001500748"/>
    </source>
</evidence>
<dbReference type="CDD" id="cd03351">
    <property type="entry name" value="LbH_UDP-GlcNAc_AT"/>
    <property type="match status" value="1"/>
</dbReference>
<keyword evidence="3" id="KW-0808">Transferase</keyword>
<comment type="caution">
    <text evidence="7">The sequence shown here is derived from an EMBL/GenBank/DDBJ whole genome shotgun (WGS) entry which is preliminary data.</text>
</comment>
<keyword evidence="8" id="KW-1185">Reference proteome</keyword>
<evidence type="ECO:0000259" key="6">
    <source>
        <dbReference type="Pfam" id="PF13720"/>
    </source>
</evidence>
<dbReference type="Pfam" id="PF00132">
    <property type="entry name" value="Hexapep"/>
    <property type="match status" value="2"/>
</dbReference>
<keyword evidence="5" id="KW-0012">Acyltransferase</keyword>
<dbReference type="Proteomes" id="UP001500748">
    <property type="component" value="Unassembled WGS sequence"/>
</dbReference>
<dbReference type="InterPro" id="IPR037157">
    <property type="entry name" value="Acetyltransf_C_sf"/>
</dbReference>
<dbReference type="Pfam" id="PF13720">
    <property type="entry name" value="Acetyltransf_11"/>
    <property type="match status" value="1"/>
</dbReference>
<dbReference type="PANTHER" id="PTHR43480">
    <property type="entry name" value="ACYL-[ACYL-CARRIER-PROTEIN]--UDP-N-ACETYLGLUCOSAMINE O-ACYLTRANSFERASE"/>
    <property type="match status" value="1"/>
</dbReference>
<dbReference type="Gene3D" id="2.160.10.10">
    <property type="entry name" value="Hexapeptide repeat proteins"/>
    <property type="match status" value="1"/>
</dbReference>